<organism evidence="9 10">
    <name type="scientific">Kibdelosporangium lantanae</name>
    <dbReference type="NCBI Taxonomy" id="1497396"/>
    <lineage>
        <taxon>Bacteria</taxon>
        <taxon>Bacillati</taxon>
        <taxon>Actinomycetota</taxon>
        <taxon>Actinomycetes</taxon>
        <taxon>Pseudonocardiales</taxon>
        <taxon>Pseudonocardiaceae</taxon>
        <taxon>Kibdelosporangium</taxon>
    </lineage>
</organism>
<dbReference type="Gene3D" id="3.30.70.270">
    <property type="match status" value="1"/>
</dbReference>
<gene>
    <name evidence="9" type="ORF">ACFQ1S_16180</name>
</gene>
<dbReference type="Gene3D" id="1.20.1250.20">
    <property type="entry name" value="MFS general substrate transporter like domains"/>
    <property type="match status" value="1"/>
</dbReference>
<dbReference type="InterPro" id="IPR036259">
    <property type="entry name" value="MFS_trans_sf"/>
</dbReference>
<dbReference type="InterPro" id="IPR000014">
    <property type="entry name" value="PAS"/>
</dbReference>
<feature type="domain" description="GGDEF" evidence="8">
    <location>
        <begin position="164"/>
        <end position="297"/>
    </location>
</feature>
<proteinExistence type="predicted"/>
<evidence type="ECO:0000256" key="5">
    <source>
        <dbReference type="SAM" id="Phobius"/>
    </source>
</evidence>
<dbReference type="SMART" id="SM00091">
    <property type="entry name" value="PAS"/>
    <property type="match status" value="1"/>
</dbReference>
<dbReference type="EMBL" id="JBHTIS010000871">
    <property type="protein sequence ID" value="MFD1046973.1"/>
    <property type="molecule type" value="Genomic_DNA"/>
</dbReference>
<dbReference type="InterPro" id="IPR052155">
    <property type="entry name" value="Biofilm_reg_signaling"/>
</dbReference>
<protein>
    <submittedName>
        <fullName evidence="9">MFS transporter</fullName>
    </submittedName>
</protein>
<comment type="subcellular location">
    <subcellularLocation>
        <location evidence="1">Cell membrane</location>
        <topology evidence="1">Multi-pass membrane protein</topology>
    </subcellularLocation>
</comment>
<dbReference type="InterPro" id="IPR029787">
    <property type="entry name" value="Nucleotide_cyclase"/>
</dbReference>
<keyword evidence="10" id="KW-1185">Reference proteome</keyword>
<dbReference type="InterPro" id="IPR043128">
    <property type="entry name" value="Rev_trsase/Diguanyl_cyclase"/>
</dbReference>
<dbReference type="PANTHER" id="PTHR44757">
    <property type="entry name" value="DIGUANYLATE CYCLASE DGCP"/>
    <property type="match status" value="1"/>
</dbReference>
<dbReference type="SUPFAM" id="SSF55073">
    <property type="entry name" value="Nucleotide cyclase"/>
    <property type="match status" value="1"/>
</dbReference>
<dbReference type="InterPro" id="IPR013767">
    <property type="entry name" value="PAS_fold"/>
</dbReference>
<dbReference type="PANTHER" id="PTHR44757:SF2">
    <property type="entry name" value="BIOFILM ARCHITECTURE MAINTENANCE PROTEIN MBAA"/>
    <property type="match status" value="1"/>
</dbReference>
<dbReference type="InterPro" id="IPR000700">
    <property type="entry name" value="PAS-assoc_C"/>
</dbReference>
<dbReference type="SUPFAM" id="SSF103473">
    <property type="entry name" value="MFS general substrate transporter"/>
    <property type="match status" value="1"/>
</dbReference>
<dbReference type="InterPro" id="IPR011701">
    <property type="entry name" value="MFS"/>
</dbReference>
<evidence type="ECO:0000313" key="10">
    <source>
        <dbReference type="Proteomes" id="UP001597045"/>
    </source>
</evidence>
<dbReference type="PROSITE" id="PS50887">
    <property type="entry name" value="GGDEF"/>
    <property type="match status" value="1"/>
</dbReference>
<feature type="domain" description="Major facilitator superfamily (MFS) profile" evidence="7">
    <location>
        <begin position="282"/>
        <end position="465"/>
    </location>
</feature>
<dbReference type="CDD" id="cd01949">
    <property type="entry name" value="GGDEF"/>
    <property type="match status" value="1"/>
</dbReference>
<sequence length="465" mass="51112">ERRERVATERFEEVFLASAIGMALTDMSGRFVQTNAALNEILECEAKDLAERSIIDLFPVEDNDDVIISYREVAEGIMPRIRERRRMVRQDGTYAWVYLVISLLRDDKGAPAYHITMVENLSELQALQNQLGQQSVRDMLTGVANRQHFQSKLDAVLEGAGPDTSITLLHIGIDSFSVINNGLGHHAGDRMLQVVANQLRSIVADYNAIVGRVGGDEFAILIENSESTPNYQALINKINERLSEPTFIGDSGVAVCVSIGVALHTGRMYGRLDLLRGGLTRITLVMLLLNFVFNWGYWGLQTWLPTLLMDRGLSLSTSLGFAALSALVMIPGYISASFLTQRYGRKWIFLIYVVAAALGGFWFATAATTFELYAGNFVLSFFSLGAWGVWNVWNMEFYPTALRGTASSWATTAQLGATTLAPSVVGALLANATGFTPTLLIINAFLTVTALLALPLPETEGKHLE</sequence>
<dbReference type="Pfam" id="PF00989">
    <property type="entry name" value="PAS"/>
    <property type="match status" value="1"/>
</dbReference>
<dbReference type="PROSITE" id="PS50850">
    <property type="entry name" value="MFS"/>
    <property type="match status" value="1"/>
</dbReference>
<dbReference type="Gene3D" id="3.30.450.20">
    <property type="entry name" value="PAS domain"/>
    <property type="match status" value="1"/>
</dbReference>
<feature type="transmembrane region" description="Helical" evidence="5">
    <location>
        <begin position="278"/>
        <end position="298"/>
    </location>
</feature>
<dbReference type="NCBIfam" id="TIGR00229">
    <property type="entry name" value="sensory_box"/>
    <property type="match status" value="1"/>
</dbReference>
<dbReference type="InterPro" id="IPR035965">
    <property type="entry name" value="PAS-like_dom_sf"/>
</dbReference>
<feature type="transmembrane region" description="Helical" evidence="5">
    <location>
        <begin position="318"/>
        <end position="340"/>
    </location>
</feature>
<dbReference type="InterPro" id="IPR020846">
    <property type="entry name" value="MFS_dom"/>
</dbReference>
<feature type="domain" description="PAC" evidence="6">
    <location>
        <begin position="81"/>
        <end position="133"/>
    </location>
</feature>
<keyword evidence="3 5" id="KW-1133">Transmembrane helix</keyword>
<dbReference type="Pfam" id="PF00990">
    <property type="entry name" value="GGDEF"/>
    <property type="match status" value="1"/>
</dbReference>
<reference evidence="10" key="1">
    <citation type="journal article" date="2019" name="Int. J. Syst. Evol. Microbiol.">
        <title>The Global Catalogue of Microorganisms (GCM) 10K type strain sequencing project: providing services to taxonomists for standard genome sequencing and annotation.</title>
        <authorList>
            <consortium name="The Broad Institute Genomics Platform"/>
            <consortium name="The Broad Institute Genome Sequencing Center for Infectious Disease"/>
            <person name="Wu L."/>
            <person name="Ma J."/>
        </authorList>
    </citation>
    <scope>NUCLEOTIDE SEQUENCE [LARGE SCALE GENOMIC DNA]</scope>
    <source>
        <strain evidence="10">JCM 31486</strain>
    </source>
</reference>
<evidence type="ECO:0000259" key="6">
    <source>
        <dbReference type="PROSITE" id="PS50113"/>
    </source>
</evidence>
<accession>A0ABW3M8X4</accession>
<feature type="non-terminal residue" evidence="9">
    <location>
        <position position="1"/>
    </location>
</feature>
<evidence type="ECO:0000256" key="4">
    <source>
        <dbReference type="ARBA" id="ARBA00023136"/>
    </source>
</evidence>
<keyword evidence="4 5" id="KW-0472">Membrane</keyword>
<feature type="transmembrane region" description="Helical" evidence="5">
    <location>
        <begin position="435"/>
        <end position="456"/>
    </location>
</feature>
<dbReference type="InterPro" id="IPR000160">
    <property type="entry name" value="GGDEF_dom"/>
</dbReference>
<evidence type="ECO:0000256" key="1">
    <source>
        <dbReference type="ARBA" id="ARBA00004651"/>
    </source>
</evidence>
<feature type="transmembrane region" description="Helical" evidence="5">
    <location>
        <begin position="373"/>
        <end position="393"/>
    </location>
</feature>
<evidence type="ECO:0000256" key="2">
    <source>
        <dbReference type="ARBA" id="ARBA00022692"/>
    </source>
</evidence>
<feature type="transmembrane region" description="Helical" evidence="5">
    <location>
        <begin position="405"/>
        <end position="429"/>
    </location>
</feature>
<dbReference type="SUPFAM" id="SSF55785">
    <property type="entry name" value="PYP-like sensor domain (PAS domain)"/>
    <property type="match status" value="1"/>
</dbReference>
<dbReference type="PROSITE" id="PS50113">
    <property type="entry name" value="PAC"/>
    <property type="match status" value="1"/>
</dbReference>
<evidence type="ECO:0000259" key="8">
    <source>
        <dbReference type="PROSITE" id="PS50887"/>
    </source>
</evidence>
<evidence type="ECO:0000256" key="3">
    <source>
        <dbReference type="ARBA" id="ARBA00022989"/>
    </source>
</evidence>
<dbReference type="Proteomes" id="UP001597045">
    <property type="component" value="Unassembled WGS sequence"/>
</dbReference>
<evidence type="ECO:0000313" key="9">
    <source>
        <dbReference type="EMBL" id="MFD1046973.1"/>
    </source>
</evidence>
<comment type="caution">
    <text evidence="9">The sequence shown here is derived from an EMBL/GenBank/DDBJ whole genome shotgun (WGS) entry which is preliminary data.</text>
</comment>
<keyword evidence="2 5" id="KW-0812">Transmembrane</keyword>
<name>A0ABW3M8X4_9PSEU</name>
<dbReference type="SMART" id="SM00267">
    <property type="entry name" value="GGDEF"/>
    <property type="match status" value="1"/>
</dbReference>
<evidence type="ECO:0000259" key="7">
    <source>
        <dbReference type="PROSITE" id="PS50850"/>
    </source>
</evidence>
<feature type="transmembrane region" description="Helical" evidence="5">
    <location>
        <begin position="347"/>
        <end position="367"/>
    </location>
</feature>
<dbReference type="Pfam" id="PF07690">
    <property type="entry name" value="MFS_1"/>
    <property type="match status" value="1"/>
</dbReference>
<dbReference type="NCBIfam" id="TIGR00254">
    <property type="entry name" value="GGDEF"/>
    <property type="match status" value="1"/>
</dbReference>
<dbReference type="CDD" id="cd00130">
    <property type="entry name" value="PAS"/>
    <property type="match status" value="1"/>
</dbReference>